<dbReference type="Pfam" id="PF00082">
    <property type="entry name" value="Peptidase_S8"/>
    <property type="match status" value="1"/>
</dbReference>
<dbReference type="PRINTS" id="PR00723">
    <property type="entry name" value="SUBTILISIN"/>
</dbReference>
<dbReference type="Proteomes" id="UP001523565">
    <property type="component" value="Unassembled WGS sequence"/>
</dbReference>
<reference evidence="6 7" key="1">
    <citation type="journal article" date="2022" name="Genome Biol. Evol.">
        <title>Host diet, physiology and behaviors set the stage for Lachnospiraceae cladogenesis.</title>
        <authorList>
            <person name="Vera-Ponce De Leon A."/>
            <person name="Schneider M."/>
            <person name="Jahnes B.C."/>
            <person name="Sadowski V."/>
            <person name="Camuy-Velez L.A."/>
            <person name="Duan J."/>
            <person name="Sabree Z.L."/>
        </authorList>
    </citation>
    <scope>NUCLEOTIDE SEQUENCE [LARGE SCALE GENOMIC DNA]</scope>
    <source>
        <strain evidence="6 7">PAL227</strain>
    </source>
</reference>
<evidence type="ECO:0000256" key="2">
    <source>
        <dbReference type="ARBA" id="ARBA00022670"/>
    </source>
</evidence>
<keyword evidence="3" id="KW-0378">Hydrolase</keyword>
<dbReference type="InterPro" id="IPR000209">
    <property type="entry name" value="Peptidase_S8/S53_dom"/>
</dbReference>
<dbReference type="RefSeq" id="WP_262069963.1">
    <property type="nucleotide sequence ID" value="NZ_JAMXOC010000023.1"/>
</dbReference>
<dbReference type="InterPro" id="IPR036852">
    <property type="entry name" value="Peptidase_S8/S53_dom_sf"/>
</dbReference>
<dbReference type="InterPro" id="IPR034074">
    <property type="entry name" value="Y4bN_pept_dom"/>
</dbReference>
<keyword evidence="7" id="KW-1185">Reference proteome</keyword>
<gene>
    <name evidence="6" type="ORF">NK118_12565</name>
</gene>
<dbReference type="PANTHER" id="PTHR43806:SF11">
    <property type="entry name" value="CEREVISIN-RELATED"/>
    <property type="match status" value="1"/>
</dbReference>
<dbReference type="EMBL" id="JAMZFV010000023">
    <property type="protein sequence ID" value="MCP1111082.1"/>
    <property type="molecule type" value="Genomic_DNA"/>
</dbReference>
<dbReference type="SUPFAM" id="SSF52743">
    <property type="entry name" value="Subtilisin-like"/>
    <property type="match status" value="1"/>
</dbReference>
<comment type="similarity">
    <text evidence="1">Belongs to the peptidase S8 family.</text>
</comment>
<keyword evidence="2" id="KW-0645">Protease</keyword>
<proteinExistence type="inferred from homology"/>
<name>A0ABT1EK58_9FIRM</name>
<feature type="domain" description="Peptidase S8/S53" evidence="5">
    <location>
        <begin position="281"/>
        <end position="619"/>
    </location>
</feature>
<keyword evidence="4" id="KW-0720">Serine protease</keyword>
<evidence type="ECO:0000313" key="7">
    <source>
        <dbReference type="Proteomes" id="UP001523565"/>
    </source>
</evidence>
<protein>
    <submittedName>
        <fullName evidence="6">S8 family peptidase</fullName>
    </submittedName>
</protein>
<evidence type="ECO:0000313" key="6">
    <source>
        <dbReference type="EMBL" id="MCP1111082.1"/>
    </source>
</evidence>
<evidence type="ECO:0000256" key="4">
    <source>
        <dbReference type="ARBA" id="ARBA00022825"/>
    </source>
</evidence>
<dbReference type="InterPro" id="IPR050131">
    <property type="entry name" value="Peptidase_S8_subtilisin-like"/>
</dbReference>
<evidence type="ECO:0000256" key="1">
    <source>
        <dbReference type="ARBA" id="ARBA00011073"/>
    </source>
</evidence>
<evidence type="ECO:0000259" key="5">
    <source>
        <dbReference type="Pfam" id="PF00082"/>
    </source>
</evidence>
<accession>A0ABT1EK58</accession>
<dbReference type="InterPro" id="IPR015500">
    <property type="entry name" value="Peptidase_S8_subtilisin-rel"/>
</dbReference>
<dbReference type="PANTHER" id="PTHR43806">
    <property type="entry name" value="PEPTIDASE S8"/>
    <property type="match status" value="1"/>
</dbReference>
<dbReference type="CDD" id="cd04847">
    <property type="entry name" value="Peptidases_S8_Subtilisin_like_2"/>
    <property type="match status" value="1"/>
</dbReference>
<evidence type="ECO:0000256" key="3">
    <source>
        <dbReference type="ARBA" id="ARBA00022801"/>
    </source>
</evidence>
<organism evidence="6 7">
    <name type="scientific">Ohessyouella blattaphilus</name>
    <dbReference type="NCBI Taxonomy" id="2949333"/>
    <lineage>
        <taxon>Bacteria</taxon>
        <taxon>Bacillati</taxon>
        <taxon>Bacillota</taxon>
        <taxon>Clostridia</taxon>
        <taxon>Lachnospirales</taxon>
        <taxon>Lachnospiraceae</taxon>
        <taxon>Ohessyouella</taxon>
    </lineage>
</organism>
<comment type="caution">
    <text evidence="6">The sequence shown here is derived from an EMBL/GenBank/DDBJ whole genome shotgun (WGS) entry which is preliminary data.</text>
</comment>
<dbReference type="Gene3D" id="3.40.50.200">
    <property type="entry name" value="Peptidase S8/S53 domain"/>
    <property type="match status" value="1"/>
</dbReference>
<sequence>MTVEKRNIFLNNTNVSIPYVSRSAVIGANYPKRDNTKAHGAFITRSLKACYERSDVQKQAAAIRYKEGVYLEFSGAAKHDMAIKSLENRIQGIRLLNVKLDDEKEIVKATVYIPAGKEAFFLDKAGAYLTEVNKKSGKPKNNDLISSIENIRLAMLDSFWIGLEADIPELEPCWCEVWIRYDISTRKDKVISSMEDARASLVKCCELLDIERDEKELHFPERIVFLIRANKTQLTNLISTCEYIAEFRRAPEPTDFFNELQTAEQREWVEELAKRTHYSDSNTSICLLDTGLNGGHPLLAPAIKDSDTVQSVIQSWGSDDHYGHGTEMAGIALYNDLKETLVDGSDVNINHKIESVKILPPHGENPIKLYGAITEQAVAVAELSNPHVERTICMAVTSPYYNTGDGSPTSWSAAIDNITSGANENGQKRLFIISGGNVCPNELESLEYPEASIVHGIENPGQAWNAITVGAMTNDINIIGSSYKGFYPVADVGELAPYSSTSISWNSKWPIKPEILLDGGNMATNGVDYTECEDLSLLTTGDNHLTRPFSTIWGTSSAAAQASWMAAQIYAEYPNIWPETVRALLVHSASWTEKMYKQFCKEDTKTKGRRQLLRACGYGVPNLSKAIQCVSNSVNLVIQGTLQPFTKDSMNEMDLHTIPWPREVLESLGEVKAIIKVTLSYFVEPGPGEVGWKDKYRYPSCGLRFDVINSNENEEDFKKRINVKMRGDDKKDSGDGSSRDWYLGVQNRDVGSIHSDFCEDLAVNLCDANMIAVYPVIGWWRERSYLNKYKEKIRYSLVVSIETPNVETDLYTSVITKIETRTTPTMEIEIPY</sequence>